<protein>
    <recommendedName>
        <fullName evidence="3">Salt-induced outer membrane protein</fullName>
    </recommendedName>
</protein>
<keyword evidence="1" id="KW-0732">Signal</keyword>
<feature type="signal peptide" evidence="1">
    <location>
        <begin position="1"/>
        <end position="28"/>
    </location>
</feature>
<evidence type="ECO:0008006" key="3">
    <source>
        <dbReference type="Google" id="ProtNLM"/>
    </source>
</evidence>
<evidence type="ECO:0000313" key="2">
    <source>
        <dbReference type="EMBL" id="CAA6814278.1"/>
    </source>
</evidence>
<organism evidence="2">
    <name type="scientific">uncultured Thiotrichaceae bacterium</name>
    <dbReference type="NCBI Taxonomy" id="298394"/>
    <lineage>
        <taxon>Bacteria</taxon>
        <taxon>Pseudomonadati</taxon>
        <taxon>Pseudomonadota</taxon>
        <taxon>Gammaproteobacteria</taxon>
        <taxon>Thiotrichales</taxon>
        <taxon>Thiotrichaceae</taxon>
        <taxon>environmental samples</taxon>
    </lineage>
</organism>
<dbReference type="AlphaFoldDB" id="A0A6S6THA4"/>
<dbReference type="EMBL" id="CACVAV010000232">
    <property type="protein sequence ID" value="CAA6814278.1"/>
    <property type="molecule type" value="Genomic_DNA"/>
</dbReference>
<feature type="chain" id="PRO_5027895490" description="Salt-induced outer membrane protein" evidence="1">
    <location>
        <begin position="29"/>
        <end position="277"/>
    </location>
</feature>
<gene>
    <name evidence="2" type="ORF">HELGO_WM42886</name>
</gene>
<accession>A0A6S6THA4</accession>
<dbReference type="InterPro" id="IPR007433">
    <property type="entry name" value="DUF481"/>
</dbReference>
<name>A0A6S6THA4_9GAMM</name>
<sequence length="277" mass="29761">MFPYSNRVILPISGFSLALLVFVTPALAQSGGAGDFLSADKKGSAAANALFDRKAPSKGGVKPPQGWSGKGSAGLVVSTGNTENNSVNLGLNVTYINDPWRHTVAATTYFAENNGEKEAERYAISHKANYSMGDSGYVFNFLSYDSDEFANIDSRLADVVGYGRNLIDTEKHNLDVELGVGYRQTRFTNNDPDSDETVGHAGLNYIGQITPTTTLTENLLIQGGSDNIFTESVTALSVKMTDKLSLSLNYTVRNNSEVAEGREKTDTVTSINLVTGF</sequence>
<evidence type="ECO:0000256" key="1">
    <source>
        <dbReference type="SAM" id="SignalP"/>
    </source>
</evidence>
<reference evidence="2" key="1">
    <citation type="submission" date="2020-01" db="EMBL/GenBank/DDBJ databases">
        <authorList>
            <person name="Meier V. D."/>
            <person name="Meier V D."/>
        </authorList>
    </citation>
    <scope>NUCLEOTIDE SEQUENCE</scope>
    <source>
        <strain evidence="2">HLG_WM_MAG_08</strain>
    </source>
</reference>
<dbReference type="Pfam" id="PF04338">
    <property type="entry name" value="DUF481"/>
    <property type="match status" value="1"/>
</dbReference>
<proteinExistence type="predicted"/>